<sequence>MCNIEGLPAHYQEGHSNAPQGCNGRKAASYITDIYCSVHICSPRAFLQQNRGTFTQDLHHKKGELLPQEALRLVGNEGPNGLLAKLFSTASLRLFEGKSYGCLAVPQQEEDMDKLRISDDTLAGNK</sequence>
<organism evidence="1 2">
    <name type="scientific">Anabarilius grahami</name>
    <name type="common">Kanglang fish</name>
    <name type="synonym">Barilius grahami</name>
    <dbReference type="NCBI Taxonomy" id="495550"/>
    <lineage>
        <taxon>Eukaryota</taxon>
        <taxon>Metazoa</taxon>
        <taxon>Chordata</taxon>
        <taxon>Craniata</taxon>
        <taxon>Vertebrata</taxon>
        <taxon>Euteleostomi</taxon>
        <taxon>Actinopterygii</taxon>
        <taxon>Neopterygii</taxon>
        <taxon>Teleostei</taxon>
        <taxon>Ostariophysi</taxon>
        <taxon>Cypriniformes</taxon>
        <taxon>Xenocyprididae</taxon>
        <taxon>Xenocypridinae</taxon>
        <taxon>Xenocypridinae incertae sedis</taxon>
        <taxon>Anabarilius</taxon>
    </lineage>
</organism>
<protein>
    <submittedName>
        <fullName evidence="1">Uncharacterized protein</fullName>
    </submittedName>
</protein>
<accession>A0A3N0YZX5</accession>
<name>A0A3N0YZX5_ANAGA</name>
<dbReference type="AlphaFoldDB" id="A0A3N0YZX5"/>
<keyword evidence="2" id="KW-1185">Reference proteome</keyword>
<evidence type="ECO:0000313" key="1">
    <source>
        <dbReference type="EMBL" id="ROL51849.1"/>
    </source>
</evidence>
<proteinExistence type="predicted"/>
<comment type="caution">
    <text evidence="1">The sequence shown here is derived from an EMBL/GenBank/DDBJ whole genome shotgun (WGS) entry which is preliminary data.</text>
</comment>
<evidence type="ECO:0000313" key="2">
    <source>
        <dbReference type="Proteomes" id="UP000281406"/>
    </source>
</evidence>
<reference evidence="1 2" key="1">
    <citation type="submission" date="2018-10" db="EMBL/GenBank/DDBJ databases">
        <title>Genome assembly for a Yunnan-Guizhou Plateau 3E fish, Anabarilius grahami (Regan), and its evolutionary and genetic applications.</title>
        <authorList>
            <person name="Jiang W."/>
        </authorList>
    </citation>
    <scope>NUCLEOTIDE SEQUENCE [LARGE SCALE GENOMIC DNA]</scope>
    <source>
        <strain evidence="1">AG-KIZ</strain>
        <tissue evidence="1">Muscle</tissue>
    </source>
</reference>
<dbReference type="EMBL" id="RJVU01018281">
    <property type="protein sequence ID" value="ROL51849.1"/>
    <property type="molecule type" value="Genomic_DNA"/>
</dbReference>
<gene>
    <name evidence="1" type="ORF">DPX16_19368</name>
</gene>
<dbReference type="Proteomes" id="UP000281406">
    <property type="component" value="Unassembled WGS sequence"/>
</dbReference>